<gene>
    <name evidence="3" type="ORF">ABFB10_10245</name>
</gene>
<dbReference type="PANTHER" id="PTHR34136">
    <property type="match status" value="1"/>
</dbReference>
<proteinExistence type="predicted"/>
<name>A0AAW9SMU3_9RHOB</name>
<evidence type="ECO:0000313" key="4">
    <source>
        <dbReference type="Proteomes" id="UP001428774"/>
    </source>
</evidence>
<accession>A0AAW9SMU3</accession>
<dbReference type="Pfam" id="PF03808">
    <property type="entry name" value="Glyco_tran_WecG"/>
    <property type="match status" value="1"/>
</dbReference>
<dbReference type="EMBL" id="JBDNCH010000002">
    <property type="protein sequence ID" value="MEN9061366.1"/>
    <property type="molecule type" value="Genomic_DNA"/>
</dbReference>
<evidence type="ECO:0000313" key="3">
    <source>
        <dbReference type="EMBL" id="MEN9061366.1"/>
    </source>
</evidence>
<comment type="caution">
    <text evidence="3">The sequence shown here is derived from an EMBL/GenBank/DDBJ whole genome shotgun (WGS) entry which is preliminary data.</text>
</comment>
<dbReference type="GO" id="GO:0016758">
    <property type="term" value="F:hexosyltransferase activity"/>
    <property type="evidence" value="ECO:0007669"/>
    <property type="project" value="TreeGrafter"/>
</dbReference>
<dbReference type="RefSeq" id="WP_347166447.1">
    <property type="nucleotide sequence ID" value="NZ_JBDNCH010000002.1"/>
</dbReference>
<dbReference type="CDD" id="cd06533">
    <property type="entry name" value="Glyco_transf_WecG_TagA"/>
    <property type="match status" value="1"/>
</dbReference>
<dbReference type="PANTHER" id="PTHR34136:SF1">
    <property type="entry name" value="UDP-N-ACETYL-D-MANNOSAMINURONIC ACID TRANSFERASE"/>
    <property type="match status" value="1"/>
</dbReference>
<dbReference type="InterPro" id="IPR004629">
    <property type="entry name" value="WecG_TagA_CpsF"/>
</dbReference>
<keyword evidence="4" id="KW-1185">Reference proteome</keyword>
<evidence type="ECO:0000256" key="1">
    <source>
        <dbReference type="ARBA" id="ARBA00022676"/>
    </source>
</evidence>
<reference evidence="3 4" key="1">
    <citation type="submission" date="2024-05" db="EMBL/GenBank/DDBJ databases">
        <title>Genome sequence of Ponticoccus litoralis KCCM 90028.</title>
        <authorList>
            <person name="Kim J.M."/>
            <person name="Lee J.K."/>
            <person name="Choi B.J."/>
            <person name="Bayburt H."/>
            <person name="Baek J.H."/>
            <person name="Jeon C.O."/>
        </authorList>
    </citation>
    <scope>NUCLEOTIDE SEQUENCE [LARGE SCALE GENOMIC DNA]</scope>
    <source>
        <strain evidence="3 4">KCCM 90028</strain>
    </source>
</reference>
<dbReference type="NCBIfam" id="TIGR00696">
    <property type="entry name" value="wecG_tagA_cpsF"/>
    <property type="match status" value="1"/>
</dbReference>
<dbReference type="Proteomes" id="UP001428774">
    <property type="component" value="Unassembled WGS sequence"/>
</dbReference>
<organism evidence="3 4">
    <name type="scientific">Ponticoccus litoralis</name>
    <dbReference type="NCBI Taxonomy" id="422297"/>
    <lineage>
        <taxon>Bacteria</taxon>
        <taxon>Pseudomonadati</taxon>
        <taxon>Pseudomonadota</taxon>
        <taxon>Alphaproteobacteria</taxon>
        <taxon>Rhodobacterales</taxon>
        <taxon>Roseobacteraceae</taxon>
        <taxon>Ponticoccus</taxon>
    </lineage>
</organism>
<protein>
    <submittedName>
        <fullName evidence="3">WecB/TagA/CpsF family glycosyltransferase</fullName>
    </submittedName>
</protein>
<sequence>MKGMLFSVADQPIRVNVPDWYALADHVVSRMERREGFALATLNLDHLVKLREPGAFRDAYAAQDLITADGNPIVWMSRLAGRPVKLIPGSNLIIPLARMASNVGVTVALFGSTEEALAEAKAHMEGELRGLNVVCCIAPPMGFDPAGPEAEAMLKQIEASGAGLCFVALGAPKQEIFAALGRRVTPGLGFASIGAGLDFFAGRQKRAPQWVQRLALEWLWRMALDPKRMTKRYLKCMAILPRQMAQAAALRLSRHKL</sequence>
<evidence type="ECO:0000256" key="2">
    <source>
        <dbReference type="ARBA" id="ARBA00022679"/>
    </source>
</evidence>
<keyword evidence="1" id="KW-0328">Glycosyltransferase</keyword>
<keyword evidence="2" id="KW-0808">Transferase</keyword>
<dbReference type="AlphaFoldDB" id="A0AAW9SMU3"/>